<dbReference type="PANTHER" id="PTHR43775">
    <property type="entry name" value="FATTY ACID SYNTHASE"/>
    <property type="match status" value="1"/>
</dbReference>
<dbReference type="SMART" id="SM00827">
    <property type="entry name" value="PKS_AT"/>
    <property type="match status" value="1"/>
</dbReference>
<evidence type="ECO:0000313" key="11">
    <source>
        <dbReference type="EMBL" id="GAA0952503.1"/>
    </source>
</evidence>
<dbReference type="PANTHER" id="PTHR43775:SF51">
    <property type="entry name" value="INACTIVE PHENOLPHTHIOCEROL SYNTHESIS POLYKETIDE SYNTHASE TYPE I PKS1-RELATED"/>
    <property type="match status" value="1"/>
</dbReference>
<protein>
    <recommendedName>
        <fullName evidence="13">Acyl transferase domain-containing protein</fullName>
    </recommendedName>
</protein>
<dbReference type="InterPro" id="IPR001227">
    <property type="entry name" value="Ac_transferase_dom_sf"/>
</dbReference>
<evidence type="ECO:0000256" key="6">
    <source>
        <dbReference type="ARBA" id="ARBA00023268"/>
    </source>
</evidence>
<feature type="region of interest" description="Disordered" evidence="8">
    <location>
        <begin position="946"/>
        <end position="965"/>
    </location>
</feature>
<comment type="cofactor">
    <cofactor evidence="1">
        <name>pantetheine 4'-phosphate</name>
        <dbReference type="ChEBI" id="CHEBI:47942"/>
    </cofactor>
</comment>
<accession>A0ABN1R8J4</accession>
<dbReference type="PROSITE" id="PS00606">
    <property type="entry name" value="KS3_1"/>
    <property type="match status" value="1"/>
</dbReference>
<dbReference type="Proteomes" id="UP001500665">
    <property type="component" value="Unassembled WGS sequence"/>
</dbReference>
<comment type="caution">
    <text evidence="11">The sequence shown here is derived from an EMBL/GenBank/DDBJ whole genome shotgun (WGS) entry which is preliminary data.</text>
</comment>
<name>A0ABN1R8J4_9ACTN</name>
<evidence type="ECO:0000256" key="7">
    <source>
        <dbReference type="ARBA" id="ARBA00023315"/>
    </source>
</evidence>
<dbReference type="InterPro" id="IPR014043">
    <property type="entry name" value="Acyl_transferase_dom"/>
</dbReference>
<evidence type="ECO:0008006" key="13">
    <source>
        <dbReference type="Google" id="ProtNLM"/>
    </source>
</evidence>
<gene>
    <name evidence="11" type="ORF">GCM10009550_33330</name>
</gene>
<dbReference type="Gene3D" id="3.40.366.10">
    <property type="entry name" value="Malonyl-Coenzyme A Acyl Carrier Protein, domain 2"/>
    <property type="match status" value="1"/>
</dbReference>
<dbReference type="Pfam" id="PF00698">
    <property type="entry name" value="Acyl_transf_1"/>
    <property type="match status" value="1"/>
</dbReference>
<dbReference type="InterPro" id="IPR016035">
    <property type="entry name" value="Acyl_Trfase/lysoPLipase"/>
</dbReference>
<keyword evidence="12" id="KW-1185">Reference proteome</keyword>
<dbReference type="SMART" id="SM00823">
    <property type="entry name" value="PKS_PP"/>
    <property type="match status" value="1"/>
</dbReference>
<evidence type="ECO:0000259" key="9">
    <source>
        <dbReference type="PROSITE" id="PS50075"/>
    </source>
</evidence>
<dbReference type="Gene3D" id="3.30.70.3290">
    <property type="match status" value="1"/>
</dbReference>
<dbReference type="PROSITE" id="PS52004">
    <property type="entry name" value="KS3_2"/>
    <property type="match status" value="1"/>
</dbReference>
<keyword evidence="2" id="KW-0596">Phosphopantetheine</keyword>
<evidence type="ECO:0000256" key="8">
    <source>
        <dbReference type="SAM" id="MobiDB-lite"/>
    </source>
</evidence>
<keyword evidence="3" id="KW-0597">Phosphoprotein</keyword>
<dbReference type="InterPro" id="IPR020806">
    <property type="entry name" value="PKS_PP-bd"/>
</dbReference>
<keyword evidence="6" id="KW-0511">Multifunctional enzyme</keyword>
<dbReference type="InterPro" id="IPR036736">
    <property type="entry name" value="ACP-like_sf"/>
</dbReference>
<dbReference type="SMART" id="SM00825">
    <property type="entry name" value="PKS_KS"/>
    <property type="match status" value="1"/>
</dbReference>
<feature type="compositionally biased region" description="Pro residues" evidence="8">
    <location>
        <begin position="949"/>
        <end position="963"/>
    </location>
</feature>
<proteinExistence type="predicted"/>
<dbReference type="RefSeq" id="WP_344241729.1">
    <property type="nucleotide sequence ID" value="NZ_BAAAHH010000012.1"/>
</dbReference>
<dbReference type="CDD" id="cd00833">
    <property type="entry name" value="PKS"/>
    <property type="match status" value="1"/>
</dbReference>
<dbReference type="InterPro" id="IPR014030">
    <property type="entry name" value="Ketoacyl_synth_N"/>
</dbReference>
<dbReference type="Pfam" id="PF00109">
    <property type="entry name" value="ketoacyl-synt"/>
    <property type="match status" value="1"/>
</dbReference>
<evidence type="ECO:0000256" key="2">
    <source>
        <dbReference type="ARBA" id="ARBA00022450"/>
    </source>
</evidence>
<dbReference type="InterPro" id="IPR050091">
    <property type="entry name" value="PKS_NRPS_Biosynth_Enz"/>
</dbReference>
<dbReference type="Pfam" id="PF08990">
    <property type="entry name" value="Docking"/>
    <property type="match status" value="1"/>
</dbReference>
<dbReference type="Pfam" id="PF02801">
    <property type="entry name" value="Ketoacyl-synt_C"/>
    <property type="match status" value="1"/>
</dbReference>
<evidence type="ECO:0000259" key="10">
    <source>
        <dbReference type="PROSITE" id="PS52004"/>
    </source>
</evidence>
<evidence type="ECO:0000256" key="4">
    <source>
        <dbReference type="ARBA" id="ARBA00022679"/>
    </source>
</evidence>
<reference evidence="11 12" key="1">
    <citation type="journal article" date="2019" name="Int. J. Syst. Evol. Microbiol.">
        <title>The Global Catalogue of Microorganisms (GCM) 10K type strain sequencing project: providing services to taxonomists for standard genome sequencing and annotation.</title>
        <authorList>
            <consortium name="The Broad Institute Genomics Platform"/>
            <consortium name="The Broad Institute Genome Sequencing Center for Infectious Disease"/>
            <person name="Wu L."/>
            <person name="Ma J."/>
        </authorList>
    </citation>
    <scope>NUCLEOTIDE SEQUENCE [LARGE SCALE GENOMIC DNA]</scope>
    <source>
        <strain evidence="11 12">JCM 10696</strain>
    </source>
</reference>
<dbReference type="SUPFAM" id="SSF53901">
    <property type="entry name" value="Thiolase-like"/>
    <property type="match status" value="1"/>
</dbReference>
<dbReference type="Gene3D" id="1.10.1200.10">
    <property type="entry name" value="ACP-like"/>
    <property type="match status" value="1"/>
</dbReference>
<dbReference type="InterPro" id="IPR016039">
    <property type="entry name" value="Thiolase-like"/>
</dbReference>
<evidence type="ECO:0000256" key="3">
    <source>
        <dbReference type="ARBA" id="ARBA00022553"/>
    </source>
</evidence>
<organism evidence="11 12">
    <name type="scientific">Actinocorallia libanotica</name>
    <dbReference type="NCBI Taxonomy" id="46162"/>
    <lineage>
        <taxon>Bacteria</taxon>
        <taxon>Bacillati</taxon>
        <taxon>Actinomycetota</taxon>
        <taxon>Actinomycetes</taxon>
        <taxon>Streptosporangiales</taxon>
        <taxon>Thermomonosporaceae</taxon>
        <taxon>Actinocorallia</taxon>
    </lineage>
</organism>
<dbReference type="InterPro" id="IPR020841">
    <property type="entry name" value="PKS_Beta-ketoAc_synthase_dom"/>
</dbReference>
<dbReference type="SUPFAM" id="SSF52151">
    <property type="entry name" value="FabD/lysophospholipase-like"/>
    <property type="match status" value="1"/>
</dbReference>
<evidence type="ECO:0000313" key="12">
    <source>
        <dbReference type="Proteomes" id="UP001500665"/>
    </source>
</evidence>
<dbReference type="PROSITE" id="PS50075">
    <property type="entry name" value="CARRIER"/>
    <property type="match status" value="1"/>
</dbReference>
<dbReference type="Gene3D" id="6.10.140.1830">
    <property type="match status" value="1"/>
</dbReference>
<keyword evidence="7" id="KW-0012">Acyltransferase</keyword>
<dbReference type="InterPro" id="IPR032821">
    <property type="entry name" value="PKS_assoc"/>
</dbReference>
<feature type="domain" description="Ketosynthase family 3 (KS3)" evidence="10">
    <location>
        <begin position="31"/>
        <end position="442"/>
    </location>
</feature>
<keyword evidence="5" id="KW-0045">Antibiotic biosynthesis</keyword>
<dbReference type="Pfam" id="PF16197">
    <property type="entry name" value="KAsynt_C_assoc"/>
    <property type="match status" value="1"/>
</dbReference>
<dbReference type="Pfam" id="PF00550">
    <property type="entry name" value="PP-binding"/>
    <property type="match status" value="1"/>
</dbReference>
<evidence type="ECO:0000256" key="1">
    <source>
        <dbReference type="ARBA" id="ARBA00001957"/>
    </source>
</evidence>
<dbReference type="InterPro" id="IPR016036">
    <property type="entry name" value="Malonyl_transacylase_ACP-bd"/>
</dbReference>
<sequence>MADEKKLVEYLRWTTDELSRVKRELAALTDPDPIVVVSAACRFPGGVGSPEDLWRAVAEEADAIGAPPTDRPWDHPAPGGFLPGAGDFDAAFFGVSPREAEAMDPQHRQLLELTWEALERAGILPASLRGSRTGVFAGVIYQDYAPPVGAAPPGLDGYLMTGNAASIASGRISYTLGFEGPALTVDTACSSSLVAVHLAAESLRRRECDLALAGGVTVMATSRVFTEFALQGGLAPDGRCKAFSADADGTGFGEGAGLLVLERLSDAVRQGHPVLALVRGSAVNQDGASNGLTAPSGTAQRKVIEAALRAAGLRPADVDAVEAHGTGTRLGDPIEAGALIAAYGEPRGDAPPLLVGSVKSNLGHTQAAAGVAGVIKMVEALRRGVLPATLHAQHHSELVDWTGGGVEIADRARRWPRTGRPRRAGVSSFGISGTNAHVILEQAPATPEQERTPEREASGERPVPWVLSARTPQALRGQAARLRDLAASRPGLDNAAVARALVAARTAFGHRAAVLGGDVRALEALAGAAPVVAARRGRRVAFVFGGQGTQRPGMGGDLYARYPVFAEAFDAACAALERAGAAGLKERVLGGGEVDRTEWAQPALFAFQTALLRLAESFGLRAEAALGHSIGEVGAAHAVGALTLEDAARLVVVRARAMQDARQDGAMVSLRAAEAEVAAALGEAGGGAGSETGGGVSIAAVNGPRSTVVSGDAGAVRALASRLRARGVRTRPLKVSHAFHSAHMDAALPALERLAGTLAVAEPAALLVSNRTGRAVSRADLAAPDYWPSQVRSPVRFHDGVRTLLEEGIDTFVEIGADATVSGLLADCLAGQAAGTALVPLVRDAGREAASVALAAGLAHAHGLDVDWTAVLGEGPAADPALVPTYAFEHTRYWLDAAPAAALADRTLWEAVEADDPGAFTELVGDPGLPEEGVRAVLAALRRWRGAPPGRPAPDAPPSPPGLPEEDRRAWLVSLVLSAVADALGHAEGGLDSGTDLTQIGITSFGALEIAARLSAVLGVDLPPGIALDHPSADALAGVLEELVAPRAEAAAR</sequence>
<dbReference type="InterPro" id="IPR009081">
    <property type="entry name" value="PP-bd_ACP"/>
</dbReference>
<dbReference type="InterPro" id="IPR015083">
    <property type="entry name" value="NorB/c/GfsB-D-like_docking"/>
</dbReference>
<dbReference type="Gene3D" id="3.40.47.10">
    <property type="match status" value="1"/>
</dbReference>
<keyword evidence="4" id="KW-0808">Transferase</keyword>
<feature type="domain" description="Carrier" evidence="9">
    <location>
        <begin position="963"/>
        <end position="1044"/>
    </location>
</feature>
<dbReference type="InterPro" id="IPR018201">
    <property type="entry name" value="Ketoacyl_synth_AS"/>
</dbReference>
<dbReference type="SUPFAM" id="SSF47336">
    <property type="entry name" value="ACP-like"/>
    <property type="match status" value="1"/>
</dbReference>
<dbReference type="SUPFAM" id="SSF55048">
    <property type="entry name" value="Probable ACP-binding domain of malonyl-CoA ACP transacylase"/>
    <property type="match status" value="1"/>
</dbReference>
<evidence type="ECO:0000256" key="5">
    <source>
        <dbReference type="ARBA" id="ARBA00023194"/>
    </source>
</evidence>
<dbReference type="EMBL" id="BAAAHH010000012">
    <property type="protein sequence ID" value="GAA0952503.1"/>
    <property type="molecule type" value="Genomic_DNA"/>
</dbReference>
<dbReference type="InterPro" id="IPR014031">
    <property type="entry name" value="Ketoacyl_synth_C"/>
</dbReference>